<dbReference type="Gene3D" id="1.10.287.130">
    <property type="match status" value="1"/>
</dbReference>
<dbReference type="PRINTS" id="PR00344">
    <property type="entry name" value="BCTRLSENSOR"/>
</dbReference>
<keyword evidence="7" id="KW-0808">Transferase</keyword>
<dbReference type="InterPro" id="IPR008207">
    <property type="entry name" value="Sig_transdc_His_kin_Hpt_dom"/>
</dbReference>
<dbReference type="InterPro" id="IPR036890">
    <property type="entry name" value="HATPase_C_sf"/>
</dbReference>
<comment type="subunit">
    <text evidence="15">At low DSF concentrations, interacts with RpfF.</text>
</comment>
<dbReference type="PANTHER" id="PTHR45339">
    <property type="entry name" value="HYBRID SIGNAL TRANSDUCTION HISTIDINE KINASE J"/>
    <property type="match status" value="1"/>
</dbReference>
<dbReference type="Gene3D" id="1.20.120.160">
    <property type="entry name" value="HPT domain"/>
    <property type="match status" value="1"/>
</dbReference>
<evidence type="ECO:0000259" key="23">
    <source>
        <dbReference type="PROSITE" id="PS50110"/>
    </source>
</evidence>
<dbReference type="PROSITE" id="PS50885">
    <property type="entry name" value="HAMP"/>
    <property type="match status" value="1"/>
</dbReference>
<dbReference type="FunFam" id="1.10.287.130:FF:000002">
    <property type="entry name" value="Two-component osmosensing histidine kinase"/>
    <property type="match status" value="1"/>
</dbReference>
<proteinExistence type="inferred from homology"/>
<evidence type="ECO:0000313" key="28">
    <source>
        <dbReference type="EMBL" id="REE78787.1"/>
    </source>
</evidence>
<keyword evidence="14 21" id="KW-0472">Membrane</keyword>
<evidence type="ECO:0000259" key="22">
    <source>
        <dbReference type="PROSITE" id="PS50109"/>
    </source>
</evidence>
<dbReference type="CDD" id="cd00130">
    <property type="entry name" value="PAS"/>
    <property type="match status" value="2"/>
</dbReference>
<evidence type="ECO:0000313" key="29">
    <source>
        <dbReference type="Proteomes" id="UP000256304"/>
    </source>
</evidence>
<dbReference type="InterPro" id="IPR003594">
    <property type="entry name" value="HATPase_dom"/>
</dbReference>
<dbReference type="SMART" id="SM00086">
    <property type="entry name" value="PAC"/>
    <property type="match status" value="2"/>
</dbReference>
<dbReference type="GO" id="GO:0005524">
    <property type="term" value="F:ATP binding"/>
    <property type="evidence" value="ECO:0007669"/>
    <property type="project" value="UniProtKB-KW"/>
</dbReference>
<evidence type="ECO:0000256" key="14">
    <source>
        <dbReference type="ARBA" id="ARBA00023136"/>
    </source>
</evidence>
<evidence type="ECO:0000256" key="15">
    <source>
        <dbReference type="ARBA" id="ARBA00064003"/>
    </source>
</evidence>
<evidence type="ECO:0000256" key="18">
    <source>
        <dbReference type="PROSITE-ProRule" id="PRU00110"/>
    </source>
</evidence>
<dbReference type="GO" id="GO:0005886">
    <property type="term" value="C:plasma membrane"/>
    <property type="evidence" value="ECO:0007669"/>
    <property type="project" value="UniProtKB-SubCell"/>
</dbReference>
<dbReference type="SUPFAM" id="SSF47384">
    <property type="entry name" value="Homodimeric domain of signal transducing histidine kinase"/>
    <property type="match status" value="1"/>
</dbReference>
<dbReference type="SUPFAM" id="SSF158472">
    <property type="entry name" value="HAMP domain-like"/>
    <property type="match status" value="1"/>
</dbReference>
<evidence type="ECO:0000256" key="10">
    <source>
        <dbReference type="ARBA" id="ARBA00022777"/>
    </source>
</evidence>
<protein>
    <recommendedName>
        <fullName evidence="17">Circadian input-output histidine kinase CikA</fullName>
        <ecNumber evidence="4">2.7.13.3</ecNumber>
    </recommendedName>
    <alternativeName>
        <fullName evidence="16">Sensory/regulatory protein RpfC</fullName>
    </alternativeName>
</protein>
<evidence type="ECO:0000256" key="11">
    <source>
        <dbReference type="ARBA" id="ARBA00022840"/>
    </source>
</evidence>
<dbReference type="InterPro" id="IPR001789">
    <property type="entry name" value="Sig_transdc_resp-reg_receiver"/>
</dbReference>
<dbReference type="Gene3D" id="3.30.565.10">
    <property type="entry name" value="Histidine kinase-like ATPase, C-terminal domain"/>
    <property type="match status" value="1"/>
</dbReference>
<evidence type="ECO:0000256" key="7">
    <source>
        <dbReference type="ARBA" id="ARBA00022679"/>
    </source>
</evidence>
<comment type="similarity">
    <text evidence="3">In the N-terminal section; belongs to the phytochrome family.</text>
</comment>
<feature type="domain" description="PAC" evidence="25">
    <location>
        <begin position="438"/>
        <end position="490"/>
    </location>
</feature>
<dbReference type="NCBIfam" id="TIGR00229">
    <property type="entry name" value="sensory_box"/>
    <property type="match status" value="1"/>
</dbReference>
<dbReference type="Proteomes" id="UP000256304">
    <property type="component" value="Unassembled WGS sequence"/>
</dbReference>
<evidence type="ECO:0000256" key="8">
    <source>
        <dbReference type="ARBA" id="ARBA00022692"/>
    </source>
</evidence>
<feature type="modified residue" description="4-aspartylphosphate" evidence="19">
    <location>
        <position position="923"/>
    </location>
</feature>
<evidence type="ECO:0000259" key="25">
    <source>
        <dbReference type="PROSITE" id="PS50113"/>
    </source>
</evidence>
<evidence type="ECO:0000259" key="26">
    <source>
        <dbReference type="PROSITE" id="PS50885"/>
    </source>
</evidence>
<keyword evidence="6 19" id="KW-0597">Phosphoprotein</keyword>
<feature type="domain" description="HAMP" evidence="26">
    <location>
        <begin position="298"/>
        <end position="351"/>
    </location>
</feature>
<dbReference type="CDD" id="cd16922">
    <property type="entry name" value="HATPase_EvgS-ArcB-TorS-like"/>
    <property type="match status" value="1"/>
</dbReference>
<gene>
    <name evidence="28" type="ORF">A8990_12463</name>
</gene>
<name>A0A3D9RJ38_9BACL</name>
<evidence type="ECO:0000256" key="1">
    <source>
        <dbReference type="ARBA" id="ARBA00000085"/>
    </source>
</evidence>
<keyword evidence="29" id="KW-1185">Reference proteome</keyword>
<evidence type="ECO:0000256" key="16">
    <source>
        <dbReference type="ARBA" id="ARBA00068150"/>
    </source>
</evidence>
<dbReference type="InterPro" id="IPR003661">
    <property type="entry name" value="HisK_dim/P_dom"/>
</dbReference>
<dbReference type="InterPro" id="IPR011006">
    <property type="entry name" value="CheY-like_superfamily"/>
</dbReference>
<feature type="domain" description="Response regulatory" evidence="23">
    <location>
        <begin position="1019"/>
        <end position="1135"/>
    </location>
</feature>
<dbReference type="EC" id="2.7.13.3" evidence="4"/>
<evidence type="ECO:0000256" key="12">
    <source>
        <dbReference type="ARBA" id="ARBA00022989"/>
    </source>
</evidence>
<dbReference type="SMART" id="SM00387">
    <property type="entry name" value="HATPase_c"/>
    <property type="match status" value="1"/>
</dbReference>
<feature type="domain" description="Histidine kinase" evidence="22">
    <location>
        <begin position="625"/>
        <end position="849"/>
    </location>
</feature>
<keyword evidence="8 21" id="KW-0812">Transmembrane</keyword>
<dbReference type="InterPro" id="IPR000700">
    <property type="entry name" value="PAS-assoc_C"/>
</dbReference>
<dbReference type="SMART" id="SM00448">
    <property type="entry name" value="REC"/>
    <property type="match status" value="2"/>
</dbReference>
<dbReference type="Pfam" id="PF00072">
    <property type="entry name" value="Response_reg"/>
    <property type="match status" value="1"/>
</dbReference>
<dbReference type="Pfam" id="PF13426">
    <property type="entry name" value="PAS_9"/>
    <property type="match status" value="1"/>
</dbReference>
<sequence length="1295" mass="144863">MGSFSLRTKVLVLIIFVTSGALSIVGYGNYTLAKQTIMDTLVEKANAKVQNTAKDLASWIDTRRAEVEVMSRTDQVRFGTESQRELYFNTETHRPSSPYLSLGFADVTGRMRLTNNSYINILDEPSFTRAIRGNVVVTDPMEGRQDKMEIIVVQVPVFGAGNEVIGVVDASLLANRMYEEHLNIHVGKNDSLFMYNDNARIIEATEQLPSNSIHSAALPFQSAASDMLVNDYGYATLHSSAGTSILFYAAVKGTSWHIALKVPLDDIGAPLKAIKWRSIGTIAVAEVLLTILFFLFSDHIIRRIKRILHVTEAAAAGRFDVNNVHDDSGDEISQLAHSVNEMKVHLSGLFGRMDAIINQNQFAFIVLDDQYRVTYFSKAAEKMLGYRSEEVINKATGLLFISPEDIRRESKRLSKKYNRHIPADITVFEMLRSEAFSYEREWNYVRKDGTSFPVAHSSNGMSDREGRFIGVAGIARDITGQKQAEKARSQQLKVMGAAKDLIATFDAQGQLLYINAAGRALLGIHDSHSDSDPMPMRTIGELLDGIDEARVIGFQEKEVLLRTIQGAFIPVSKILVVHHDDQTGEMFYSCIARDISETKRVQLELEQARREAESANLAKSHFLAQISHEIRTPLAGIIGLTGLLQKTELTSLQLEYLHKMRDSSEALLLIINDILDFAKVEAGKIELDEVPFDPYSMIHKLTELLSVFVGGKERFQFIMETPNNLPSLLIGDWLRMEQILLNLCINAIKFTERGHVRLQLQLLQSSKPGGNAKVAFIVEDTGIGMKEEQLAKLFKPFMQADAATNRKYGGTGLGLVIVKRLVELMGGTIQVQSEYGKGSVFTVMLDLAVGEVAQPERFRIDRSDQSGEHSVWVVEDYAPMSQRMCIALEDSGLTPIPLSSWKTAHERLLRSGIGVRPFAVLLDFEMPDMYGEETWNDMQEAAKEAGVKTIALTTAYGREELLKLPLEHRPDAILVKPATRVSLNQMLLTLFPREEQPAAVADAQAAAALAELPKQTKGTILLAEDNHINQLVAVEQLREWGFKVDVVETGTEVLKRLTTKRYDLILMDIHMPEMDGDEAARIIRLDSKYDRLPIVALTANIIQEDHDRYMQLGMNDVLTKPIPPDALMQVITKWIRFGGELRVDQAKSKPKERESVTTAYVPAQALDDEWLARGVEGLNLEEALQRVNGKRDILTHMLKLFVKDYSTFEERLAEALEGRDYSLARRMAHTLKGVASNLSAAELAQLAQQLEQQLKAPEHELEAGLVYESAAIVNEMLRQIIMRLVTEMTEFDTKT</sequence>
<keyword evidence="13" id="KW-0902">Two-component regulatory system</keyword>
<dbReference type="Pfam" id="PF00512">
    <property type="entry name" value="HisKA"/>
    <property type="match status" value="1"/>
</dbReference>
<dbReference type="SMART" id="SM00388">
    <property type="entry name" value="HisKA"/>
    <property type="match status" value="1"/>
</dbReference>
<keyword evidence="10 28" id="KW-0418">Kinase</keyword>
<dbReference type="Pfam" id="PF00672">
    <property type="entry name" value="HAMP"/>
    <property type="match status" value="1"/>
</dbReference>
<dbReference type="SMART" id="SM00304">
    <property type="entry name" value="HAMP"/>
    <property type="match status" value="1"/>
</dbReference>
<keyword evidence="9" id="KW-0547">Nucleotide-binding</keyword>
<dbReference type="RefSeq" id="WP_116190665.1">
    <property type="nucleotide sequence ID" value="NZ_QTTN01000024.1"/>
</dbReference>
<evidence type="ECO:0000256" key="3">
    <source>
        <dbReference type="ARBA" id="ARBA00006402"/>
    </source>
</evidence>
<evidence type="ECO:0000256" key="2">
    <source>
        <dbReference type="ARBA" id="ARBA00004651"/>
    </source>
</evidence>
<dbReference type="InterPro" id="IPR036097">
    <property type="entry name" value="HisK_dim/P_sf"/>
</dbReference>
<reference evidence="28 29" key="1">
    <citation type="submission" date="2018-08" db="EMBL/GenBank/DDBJ databases">
        <title>Genomic Encyclopedia of Type Strains, Phase III (KMG-III): the genomes of soil and plant-associated and newly described type strains.</title>
        <authorList>
            <person name="Whitman W."/>
        </authorList>
    </citation>
    <scope>NUCLEOTIDE SEQUENCE [LARGE SCALE GENOMIC DNA]</scope>
    <source>
        <strain evidence="28 29">CGMCC 1.10966</strain>
    </source>
</reference>
<evidence type="ECO:0000256" key="5">
    <source>
        <dbReference type="ARBA" id="ARBA00022475"/>
    </source>
</evidence>
<comment type="catalytic activity">
    <reaction evidence="1">
        <text>ATP + protein L-histidine = ADP + protein N-phospho-L-histidine.</text>
        <dbReference type="EC" id="2.7.13.3"/>
    </reaction>
</comment>
<feature type="domain" description="PAS" evidence="24">
    <location>
        <begin position="352"/>
        <end position="420"/>
    </location>
</feature>
<dbReference type="SMART" id="SM00091">
    <property type="entry name" value="PAS"/>
    <property type="match status" value="2"/>
</dbReference>
<evidence type="ECO:0000256" key="4">
    <source>
        <dbReference type="ARBA" id="ARBA00012438"/>
    </source>
</evidence>
<dbReference type="InterPro" id="IPR005467">
    <property type="entry name" value="His_kinase_dom"/>
</dbReference>
<feature type="coiled-coil region" evidence="20">
    <location>
        <begin position="591"/>
        <end position="618"/>
    </location>
</feature>
<keyword evidence="5" id="KW-1003">Cell membrane</keyword>
<dbReference type="Gene3D" id="6.10.340.10">
    <property type="match status" value="1"/>
</dbReference>
<dbReference type="SUPFAM" id="SSF52172">
    <property type="entry name" value="CheY-like"/>
    <property type="match status" value="2"/>
</dbReference>
<comment type="caution">
    <text evidence="28">The sequence shown here is derived from an EMBL/GenBank/DDBJ whole genome shotgun (WGS) entry which is preliminary data.</text>
</comment>
<keyword evidence="20" id="KW-0175">Coiled coil</keyword>
<keyword evidence="12 21" id="KW-1133">Transmembrane helix</keyword>
<dbReference type="SUPFAM" id="SSF55874">
    <property type="entry name" value="ATPase domain of HSP90 chaperone/DNA topoisomerase II/histidine kinase"/>
    <property type="match status" value="1"/>
</dbReference>
<evidence type="ECO:0000259" key="27">
    <source>
        <dbReference type="PROSITE" id="PS50894"/>
    </source>
</evidence>
<feature type="modified residue" description="Phosphohistidine" evidence="18">
    <location>
        <position position="1229"/>
    </location>
</feature>
<evidence type="ECO:0000256" key="19">
    <source>
        <dbReference type="PROSITE-ProRule" id="PRU00169"/>
    </source>
</evidence>
<feature type="modified residue" description="4-aspartylphosphate" evidence="19">
    <location>
        <position position="1068"/>
    </location>
</feature>
<evidence type="ECO:0000259" key="24">
    <source>
        <dbReference type="PROSITE" id="PS50112"/>
    </source>
</evidence>
<keyword evidence="11" id="KW-0067">ATP-binding</keyword>
<dbReference type="OrthoDB" id="9809348at2"/>
<dbReference type="Gene3D" id="3.30.450.20">
    <property type="entry name" value="PAS domain"/>
    <property type="match status" value="3"/>
</dbReference>
<dbReference type="PROSITE" id="PS50894">
    <property type="entry name" value="HPT"/>
    <property type="match status" value="1"/>
</dbReference>
<dbReference type="InterPro" id="IPR036641">
    <property type="entry name" value="HPT_dom_sf"/>
</dbReference>
<evidence type="ECO:0000256" key="13">
    <source>
        <dbReference type="ARBA" id="ARBA00023012"/>
    </source>
</evidence>
<dbReference type="FunFam" id="3.30.565.10:FF:000010">
    <property type="entry name" value="Sensor histidine kinase RcsC"/>
    <property type="match status" value="1"/>
</dbReference>
<dbReference type="CDD" id="cd17546">
    <property type="entry name" value="REC_hyHK_CKI1_RcsC-like"/>
    <property type="match status" value="1"/>
</dbReference>
<dbReference type="InterPro" id="IPR000014">
    <property type="entry name" value="PAS"/>
</dbReference>
<comment type="subcellular location">
    <subcellularLocation>
        <location evidence="2">Cell membrane</location>
        <topology evidence="2">Multi-pass membrane protein</topology>
    </subcellularLocation>
</comment>
<feature type="transmembrane region" description="Helical" evidence="21">
    <location>
        <begin position="276"/>
        <end position="296"/>
    </location>
</feature>
<evidence type="ECO:0000256" key="6">
    <source>
        <dbReference type="ARBA" id="ARBA00022553"/>
    </source>
</evidence>
<evidence type="ECO:0000256" key="20">
    <source>
        <dbReference type="SAM" id="Coils"/>
    </source>
</evidence>
<evidence type="ECO:0000256" key="17">
    <source>
        <dbReference type="ARBA" id="ARBA00074306"/>
    </source>
</evidence>
<dbReference type="InterPro" id="IPR001610">
    <property type="entry name" value="PAC"/>
</dbReference>
<accession>A0A3D9RJ38</accession>
<dbReference type="PROSITE" id="PS50112">
    <property type="entry name" value="PAS"/>
    <property type="match status" value="1"/>
</dbReference>
<dbReference type="InterPro" id="IPR035965">
    <property type="entry name" value="PAS-like_dom_sf"/>
</dbReference>
<organism evidence="28 29">
    <name type="scientific">Paenibacillus taihuensis</name>
    <dbReference type="NCBI Taxonomy" id="1156355"/>
    <lineage>
        <taxon>Bacteria</taxon>
        <taxon>Bacillati</taxon>
        <taxon>Bacillota</taxon>
        <taxon>Bacilli</taxon>
        <taxon>Bacillales</taxon>
        <taxon>Paenibacillaceae</taxon>
        <taxon>Paenibacillus</taxon>
    </lineage>
</organism>
<dbReference type="SUPFAM" id="SSF55785">
    <property type="entry name" value="PYP-like sensor domain (PAS domain)"/>
    <property type="match status" value="2"/>
</dbReference>
<dbReference type="PROSITE" id="PS50113">
    <property type="entry name" value="PAC"/>
    <property type="match status" value="1"/>
</dbReference>
<evidence type="ECO:0000256" key="21">
    <source>
        <dbReference type="SAM" id="Phobius"/>
    </source>
</evidence>
<dbReference type="CDD" id="cd00082">
    <property type="entry name" value="HisKA"/>
    <property type="match status" value="1"/>
</dbReference>
<evidence type="ECO:0000256" key="9">
    <source>
        <dbReference type="ARBA" id="ARBA00022741"/>
    </source>
</evidence>
<dbReference type="Gene3D" id="3.40.50.2300">
    <property type="match status" value="2"/>
</dbReference>
<dbReference type="Pfam" id="PF02518">
    <property type="entry name" value="HATPase_c"/>
    <property type="match status" value="1"/>
</dbReference>
<dbReference type="Pfam" id="PF01627">
    <property type="entry name" value="Hpt"/>
    <property type="match status" value="1"/>
</dbReference>
<dbReference type="PROSITE" id="PS50110">
    <property type="entry name" value="RESPONSE_REGULATORY"/>
    <property type="match status" value="2"/>
</dbReference>
<dbReference type="InterPro" id="IPR004358">
    <property type="entry name" value="Sig_transdc_His_kin-like_C"/>
</dbReference>
<feature type="domain" description="HPt" evidence="27">
    <location>
        <begin position="1190"/>
        <end position="1280"/>
    </location>
</feature>
<dbReference type="PANTHER" id="PTHR45339:SF1">
    <property type="entry name" value="HYBRID SIGNAL TRANSDUCTION HISTIDINE KINASE J"/>
    <property type="match status" value="1"/>
</dbReference>
<dbReference type="SMART" id="SM00073">
    <property type="entry name" value="HPT"/>
    <property type="match status" value="1"/>
</dbReference>
<dbReference type="EMBL" id="QTTN01000024">
    <property type="protein sequence ID" value="REE78787.1"/>
    <property type="molecule type" value="Genomic_DNA"/>
</dbReference>
<feature type="domain" description="Response regulatory" evidence="23">
    <location>
        <begin position="870"/>
        <end position="991"/>
    </location>
</feature>
<dbReference type="GO" id="GO:0000155">
    <property type="term" value="F:phosphorelay sensor kinase activity"/>
    <property type="evidence" value="ECO:0007669"/>
    <property type="project" value="InterPro"/>
</dbReference>
<dbReference type="CDD" id="cd06225">
    <property type="entry name" value="HAMP"/>
    <property type="match status" value="1"/>
</dbReference>
<dbReference type="InterPro" id="IPR003660">
    <property type="entry name" value="HAMP_dom"/>
</dbReference>
<dbReference type="SUPFAM" id="SSF47226">
    <property type="entry name" value="Histidine-containing phosphotransfer domain, HPT domain"/>
    <property type="match status" value="1"/>
</dbReference>
<dbReference type="PROSITE" id="PS50109">
    <property type="entry name" value="HIS_KIN"/>
    <property type="match status" value="1"/>
</dbReference>